<reference evidence="2 3" key="1">
    <citation type="submission" date="2024-04" db="EMBL/GenBank/DDBJ databases">
        <title>Draft genome sequence of Sessilibacter corallicola NBRC 116591.</title>
        <authorList>
            <person name="Miyakawa T."/>
            <person name="Kusuya Y."/>
            <person name="Miura T."/>
        </authorList>
    </citation>
    <scope>NUCLEOTIDE SEQUENCE [LARGE SCALE GENOMIC DNA]</scope>
    <source>
        <strain evidence="2 3">KU-00831-HH</strain>
    </source>
</reference>
<evidence type="ECO:0000256" key="1">
    <source>
        <dbReference type="SAM" id="Phobius"/>
    </source>
</evidence>
<organism evidence="2 3">
    <name type="scientific">Sessilibacter corallicola</name>
    <dbReference type="NCBI Taxonomy" id="2904075"/>
    <lineage>
        <taxon>Bacteria</taxon>
        <taxon>Pseudomonadati</taxon>
        <taxon>Pseudomonadota</taxon>
        <taxon>Gammaproteobacteria</taxon>
        <taxon>Cellvibrionales</taxon>
        <taxon>Cellvibrionaceae</taxon>
        <taxon>Sessilibacter</taxon>
    </lineage>
</organism>
<keyword evidence="1" id="KW-1133">Transmembrane helix</keyword>
<dbReference type="InterPro" id="IPR025498">
    <property type="entry name" value="DUF4389"/>
</dbReference>
<keyword evidence="1" id="KW-0812">Transmembrane</keyword>
<evidence type="ECO:0008006" key="4">
    <source>
        <dbReference type="Google" id="ProtNLM"/>
    </source>
</evidence>
<evidence type="ECO:0000313" key="2">
    <source>
        <dbReference type="EMBL" id="GAA6167208.1"/>
    </source>
</evidence>
<comment type="caution">
    <text evidence="2">The sequence shown here is derived from an EMBL/GenBank/DDBJ whole genome shotgun (WGS) entry which is preliminary data.</text>
</comment>
<evidence type="ECO:0000313" key="3">
    <source>
        <dbReference type="Proteomes" id="UP001465153"/>
    </source>
</evidence>
<dbReference type="Proteomes" id="UP001465153">
    <property type="component" value="Unassembled WGS sequence"/>
</dbReference>
<keyword evidence="1" id="KW-0472">Membrane</keyword>
<name>A0ABQ0A6C8_9GAMM</name>
<sequence length="78" mass="8676">MVITALVVYVSVFICWLIILVQILITAVSGQANENLKTFGAALSQVIATGFRFLCFQSEEKPFPFSDWPQPKADNSHD</sequence>
<dbReference type="Pfam" id="PF14333">
    <property type="entry name" value="DUF4389"/>
    <property type="match status" value="1"/>
</dbReference>
<dbReference type="EMBL" id="BAABWN010000003">
    <property type="protein sequence ID" value="GAA6167208.1"/>
    <property type="molecule type" value="Genomic_DNA"/>
</dbReference>
<protein>
    <recommendedName>
        <fullName evidence="4">DUF4389 domain-containing protein</fullName>
    </recommendedName>
</protein>
<accession>A0ABQ0A6C8</accession>
<keyword evidence="3" id="KW-1185">Reference proteome</keyword>
<feature type="transmembrane region" description="Helical" evidence="1">
    <location>
        <begin position="6"/>
        <end position="28"/>
    </location>
</feature>
<gene>
    <name evidence="2" type="ORF">NBRC116591_10180</name>
</gene>
<proteinExistence type="predicted"/>